<dbReference type="Proteomes" id="UP001432995">
    <property type="component" value="Unassembled WGS sequence"/>
</dbReference>
<dbReference type="PANTHER" id="PTHR23028">
    <property type="entry name" value="ACETYLTRANSFERASE"/>
    <property type="match status" value="1"/>
</dbReference>
<dbReference type="EMBL" id="JBELQD010000064">
    <property type="protein sequence ID" value="MER2291905.1"/>
    <property type="molecule type" value="Genomic_DNA"/>
</dbReference>
<gene>
    <name evidence="4" type="ORF">ABS770_26975</name>
</gene>
<evidence type="ECO:0000313" key="4">
    <source>
        <dbReference type="EMBL" id="MER2291905.1"/>
    </source>
</evidence>
<protein>
    <submittedName>
        <fullName evidence="4">Acyltransferase</fullName>
        <ecNumber evidence="4">2.3.-.-</ecNumber>
    </submittedName>
</protein>
<feature type="transmembrane region" description="Helical" evidence="2">
    <location>
        <begin position="228"/>
        <end position="244"/>
    </location>
</feature>
<feature type="transmembrane region" description="Helical" evidence="2">
    <location>
        <begin position="116"/>
        <end position="133"/>
    </location>
</feature>
<accession>A0ABV1RB42</accession>
<keyword evidence="4" id="KW-0012">Acyltransferase</keyword>
<keyword evidence="2" id="KW-0472">Membrane</keyword>
<feature type="transmembrane region" description="Helical" evidence="2">
    <location>
        <begin position="42"/>
        <end position="62"/>
    </location>
</feature>
<evidence type="ECO:0000256" key="1">
    <source>
        <dbReference type="SAM" id="MobiDB-lite"/>
    </source>
</evidence>
<dbReference type="GO" id="GO:0016746">
    <property type="term" value="F:acyltransferase activity"/>
    <property type="evidence" value="ECO:0007669"/>
    <property type="project" value="UniProtKB-KW"/>
</dbReference>
<name>A0ABV1RB42_9HYPH</name>
<dbReference type="Pfam" id="PF01757">
    <property type="entry name" value="Acyl_transf_3"/>
    <property type="match status" value="1"/>
</dbReference>
<evidence type="ECO:0000313" key="5">
    <source>
        <dbReference type="Proteomes" id="UP001432995"/>
    </source>
</evidence>
<keyword evidence="5" id="KW-1185">Reference proteome</keyword>
<dbReference type="InterPro" id="IPR050879">
    <property type="entry name" value="Acyltransferase_3"/>
</dbReference>
<proteinExistence type="predicted"/>
<dbReference type="PANTHER" id="PTHR23028:SF53">
    <property type="entry name" value="ACYL_TRANSF_3 DOMAIN-CONTAINING PROTEIN"/>
    <property type="match status" value="1"/>
</dbReference>
<reference evidence="4" key="1">
    <citation type="submission" date="2024-06" db="EMBL/GenBank/DDBJ databases">
        <authorList>
            <person name="Campbell A.G."/>
        </authorList>
    </citation>
    <scope>NUCLEOTIDE SEQUENCE</scope>
    <source>
        <strain evidence="4">EM17</strain>
    </source>
</reference>
<dbReference type="EC" id="2.3.-.-" evidence="4"/>
<dbReference type="InterPro" id="IPR002656">
    <property type="entry name" value="Acyl_transf_3_dom"/>
</dbReference>
<keyword evidence="2" id="KW-0812">Transmembrane</keyword>
<keyword evidence="4" id="KW-0808">Transferase</keyword>
<organism evidence="4 5">
    <name type="scientific">Methylobacterium brachiatum</name>
    <dbReference type="NCBI Taxonomy" id="269660"/>
    <lineage>
        <taxon>Bacteria</taxon>
        <taxon>Pseudomonadati</taxon>
        <taxon>Pseudomonadota</taxon>
        <taxon>Alphaproteobacteria</taxon>
        <taxon>Hyphomicrobiales</taxon>
        <taxon>Methylobacteriaceae</taxon>
        <taxon>Methylobacterium</taxon>
    </lineage>
</organism>
<evidence type="ECO:0000259" key="3">
    <source>
        <dbReference type="Pfam" id="PF01757"/>
    </source>
</evidence>
<feature type="transmembrane region" description="Helical" evidence="2">
    <location>
        <begin position="171"/>
        <end position="191"/>
    </location>
</feature>
<dbReference type="RefSeq" id="WP_350381249.1">
    <property type="nucleotide sequence ID" value="NZ_JBELQD010000064.1"/>
</dbReference>
<comment type="caution">
    <text evidence="4">The sequence shown here is derived from an EMBL/GenBank/DDBJ whole genome shotgun (WGS) entry which is preliminary data.</text>
</comment>
<feature type="transmembrane region" description="Helical" evidence="2">
    <location>
        <begin position="198"/>
        <end position="222"/>
    </location>
</feature>
<sequence length="393" mass="42872">MVPFEQRRDRWSPAFGRRRGGVQDRPHRPGSGARADAGEPRILGFDGLRALAFLMVFVSHKAPSPRTEALGSAGVWLFFVLSGFLIVRILAAARARIEAGTATPLDSLRVFYRNRFARIVPVYYAFLFVLYATPLGGPLDLGDAGFKRATWLYLTNLYIERHGWGTELGHLWSLAVEQQFYLLFAPAALFLPRRHFGALCGALIGASVLMHAVLWSAGAWLVSFDVDTLANLGLIALGGLAGLRRSPLPGWLRRDAALIAVLVPFLALPLLAGETGLWLVVGRLSGGLAALLLLQIVQCPESRTVAILDSPWLRRIGVISYAAYLFHVPLHAEPVLAALGLPFAGPRAVTLALDLALTLLLAEASWRLLESPARRLLRAPRRAAREPALVNPL</sequence>
<keyword evidence="2" id="KW-1133">Transmembrane helix</keyword>
<feature type="region of interest" description="Disordered" evidence="1">
    <location>
        <begin position="14"/>
        <end position="38"/>
    </location>
</feature>
<feature type="domain" description="Acyltransferase 3" evidence="3">
    <location>
        <begin position="43"/>
        <end position="330"/>
    </location>
</feature>
<feature type="transmembrane region" description="Helical" evidence="2">
    <location>
        <begin position="256"/>
        <end position="272"/>
    </location>
</feature>
<evidence type="ECO:0000256" key="2">
    <source>
        <dbReference type="SAM" id="Phobius"/>
    </source>
</evidence>
<feature type="transmembrane region" description="Helical" evidence="2">
    <location>
        <begin position="74"/>
        <end position="95"/>
    </location>
</feature>